<reference evidence="2" key="1">
    <citation type="journal article" date="2022" name="Nat. Commun.">
        <title>Chromosome evolution and the genetic basis of agronomically important traits in greater yam.</title>
        <authorList>
            <person name="Bredeson J.V."/>
            <person name="Lyons J.B."/>
            <person name="Oniyinde I.O."/>
            <person name="Okereke N.R."/>
            <person name="Kolade O."/>
            <person name="Nnabue I."/>
            <person name="Nwadili C.O."/>
            <person name="Hribova E."/>
            <person name="Parker M."/>
            <person name="Nwogha J."/>
            <person name="Shu S."/>
            <person name="Carlson J."/>
            <person name="Kariba R."/>
            <person name="Muthemba S."/>
            <person name="Knop K."/>
            <person name="Barton G.J."/>
            <person name="Sherwood A.V."/>
            <person name="Lopez-Montes A."/>
            <person name="Asiedu R."/>
            <person name="Jamnadass R."/>
            <person name="Muchugi A."/>
            <person name="Goodstein D."/>
            <person name="Egesi C.N."/>
            <person name="Featherston J."/>
            <person name="Asfaw A."/>
            <person name="Simpson G.G."/>
            <person name="Dolezel J."/>
            <person name="Hendre P.S."/>
            <person name="Van Deynze A."/>
            <person name="Kumar P.L."/>
            <person name="Obidiegwu J.E."/>
            <person name="Bhattacharjee R."/>
            <person name="Rokhsar D.S."/>
        </authorList>
    </citation>
    <scope>NUCLEOTIDE SEQUENCE [LARGE SCALE GENOMIC DNA]</scope>
    <source>
        <strain evidence="2">cv. TDa95/00328</strain>
    </source>
</reference>
<dbReference type="EMBL" id="CM037019">
    <property type="protein sequence ID" value="KAH7672369.1"/>
    <property type="molecule type" value="Genomic_DNA"/>
</dbReference>
<accession>A0ACB7VET4</accession>
<dbReference type="EC" id="3.4.22.14" evidence="1"/>
<keyword evidence="1" id="KW-0378">Hydrolase</keyword>
<organism evidence="1 2">
    <name type="scientific">Dioscorea alata</name>
    <name type="common">Purple yam</name>
    <dbReference type="NCBI Taxonomy" id="55571"/>
    <lineage>
        <taxon>Eukaryota</taxon>
        <taxon>Viridiplantae</taxon>
        <taxon>Streptophyta</taxon>
        <taxon>Embryophyta</taxon>
        <taxon>Tracheophyta</taxon>
        <taxon>Spermatophyta</taxon>
        <taxon>Magnoliopsida</taxon>
        <taxon>Liliopsida</taxon>
        <taxon>Dioscoreales</taxon>
        <taxon>Dioscoreaceae</taxon>
        <taxon>Dioscorea</taxon>
    </lineage>
</organism>
<proteinExistence type="predicted"/>
<protein>
    <submittedName>
        <fullName evidence="1">Actinidain protein</fullName>
        <ecNumber evidence="1">3.4.22.14</ecNumber>
    </submittedName>
</protein>
<evidence type="ECO:0000313" key="1">
    <source>
        <dbReference type="EMBL" id="KAH7672369.1"/>
    </source>
</evidence>
<evidence type="ECO:0000313" key="2">
    <source>
        <dbReference type="Proteomes" id="UP000827976"/>
    </source>
</evidence>
<sequence>MPPLLLFILSILFLFTYSYSSSEPIPFRSELEVNLLFEGWLVKHNKTYKQNSFEKAKRYDIFKDNLRYIDEHNRGNHTFTLSLNVFADLTVEEYRDTYLGSLPPLPKETVGSESDSYNDDFGEFINDDDLPNSTDWRDSGAVTTVKHQGACFCCWAFAAIAAVEGINQIVTGNLVSLSVQQIVDCQAKSCSKGYVDEAYKYIRRNGGIDTEIDYPYNGTYDKCDKEKADNKVVTIDAYQSLTESNEKRLKMGVAKQPVAVLIEAYERAFQLYEEGIFTAHCGTKVDHAVTIIGYGTEGDQDYWIIKNCWGDFWGEAGFMRIERNTESIKGKCGLAQWPQIPVKRKHKATSLE</sequence>
<name>A0ACB7VET4_DIOAL</name>
<dbReference type="Proteomes" id="UP000827976">
    <property type="component" value="Chromosome 9"/>
</dbReference>
<gene>
    <name evidence="1" type="ORF">IHE45_09G050200</name>
</gene>
<comment type="caution">
    <text evidence="1">The sequence shown here is derived from an EMBL/GenBank/DDBJ whole genome shotgun (WGS) entry which is preliminary data.</text>
</comment>
<keyword evidence="2" id="KW-1185">Reference proteome</keyword>